<feature type="domain" description="N-acetyltransferase" evidence="3">
    <location>
        <begin position="6"/>
        <end position="172"/>
    </location>
</feature>
<dbReference type="InterPro" id="IPR050832">
    <property type="entry name" value="Bact_Acetyltransf"/>
</dbReference>
<dbReference type="Proteomes" id="UP000639973">
    <property type="component" value="Unassembled WGS sequence"/>
</dbReference>
<keyword evidence="2" id="KW-0012">Acyltransferase</keyword>
<dbReference type="EMBL" id="BMOL01000011">
    <property type="protein sequence ID" value="GGL85939.1"/>
    <property type="molecule type" value="Genomic_DNA"/>
</dbReference>
<dbReference type="Pfam" id="PF00583">
    <property type="entry name" value="Acetyltransf_1"/>
    <property type="match status" value="1"/>
</dbReference>
<dbReference type="Gene3D" id="3.40.630.30">
    <property type="match status" value="1"/>
</dbReference>
<keyword evidence="1" id="KW-0808">Transferase</keyword>
<dbReference type="SUPFAM" id="SSF55729">
    <property type="entry name" value="Acyl-CoA N-acyltransferases (Nat)"/>
    <property type="match status" value="1"/>
</dbReference>
<sequence>MTVRPSGIRPATPADAPAIARIHVASWRETYAGLMPDDFLDRMTGEDMRERREVSWGRTIIRRLETVLVAELDGTVVAFASAGPARDHPGFEAELMTLYALKSVQGRGLGRALFGEVVQTLRADGMQNLALWVLDTNPTRAWYLRQGGREAGEKLDGALREVRVVWDRLPDGGLP</sequence>
<dbReference type="InterPro" id="IPR016181">
    <property type="entry name" value="Acyl_CoA_acyltransferase"/>
</dbReference>
<dbReference type="PANTHER" id="PTHR43877">
    <property type="entry name" value="AMINOALKYLPHOSPHONATE N-ACETYLTRANSFERASE-RELATED-RELATED"/>
    <property type="match status" value="1"/>
</dbReference>
<dbReference type="InterPro" id="IPR000182">
    <property type="entry name" value="GNAT_dom"/>
</dbReference>
<evidence type="ECO:0000256" key="1">
    <source>
        <dbReference type="ARBA" id="ARBA00022679"/>
    </source>
</evidence>
<evidence type="ECO:0000259" key="3">
    <source>
        <dbReference type="PROSITE" id="PS51186"/>
    </source>
</evidence>
<name>A0ABQ2GCU7_9DEIO</name>
<dbReference type="CDD" id="cd04301">
    <property type="entry name" value="NAT_SF"/>
    <property type="match status" value="1"/>
</dbReference>
<reference evidence="5" key="1">
    <citation type="journal article" date="2019" name="Int. J. Syst. Evol. Microbiol.">
        <title>The Global Catalogue of Microorganisms (GCM) 10K type strain sequencing project: providing services to taxonomists for standard genome sequencing and annotation.</title>
        <authorList>
            <consortium name="The Broad Institute Genomics Platform"/>
            <consortium name="The Broad Institute Genome Sequencing Center for Infectious Disease"/>
            <person name="Wu L."/>
            <person name="Ma J."/>
        </authorList>
    </citation>
    <scope>NUCLEOTIDE SEQUENCE [LARGE SCALE GENOMIC DNA]</scope>
    <source>
        <strain evidence="5">JCM 15442</strain>
    </source>
</reference>
<dbReference type="PROSITE" id="PS51186">
    <property type="entry name" value="GNAT"/>
    <property type="match status" value="1"/>
</dbReference>
<proteinExistence type="predicted"/>
<protein>
    <submittedName>
        <fullName evidence="4">N-acetyltransferase</fullName>
    </submittedName>
</protein>
<evidence type="ECO:0000313" key="4">
    <source>
        <dbReference type="EMBL" id="GGL85939.1"/>
    </source>
</evidence>
<dbReference type="RefSeq" id="WP_188972423.1">
    <property type="nucleotide sequence ID" value="NZ_BMOL01000011.1"/>
</dbReference>
<evidence type="ECO:0000256" key="2">
    <source>
        <dbReference type="ARBA" id="ARBA00023315"/>
    </source>
</evidence>
<comment type="caution">
    <text evidence="4">The sequence shown here is derived from an EMBL/GenBank/DDBJ whole genome shotgun (WGS) entry which is preliminary data.</text>
</comment>
<keyword evidence="5" id="KW-1185">Reference proteome</keyword>
<accession>A0ABQ2GCU7</accession>
<gene>
    <name evidence="4" type="ORF">GCM10010840_24830</name>
</gene>
<organism evidence="4 5">
    <name type="scientific">Deinococcus aerolatus</name>
    <dbReference type="NCBI Taxonomy" id="522487"/>
    <lineage>
        <taxon>Bacteria</taxon>
        <taxon>Thermotogati</taxon>
        <taxon>Deinococcota</taxon>
        <taxon>Deinococci</taxon>
        <taxon>Deinococcales</taxon>
        <taxon>Deinococcaceae</taxon>
        <taxon>Deinococcus</taxon>
    </lineage>
</organism>
<evidence type="ECO:0000313" key="5">
    <source>
        <dbReference type="Proteomes" id="UP000639973"/>
    </source>
</evidence>